<comment type="caution">
    <text evidence="1">The sequence shown here is derived from an EMBL/GenBank/DDBJ whole genome shotgun (WGS) entry which is preliminary data.</text>
</comment>
<dbReference type="RefSeq" id="WP_343770720.1">
    <property type="nucleotide sequence ID" value="NZ_BAAACF010000006.1"/>
</dbReference>
<proteinExistence type="predicted"/>
<dbReference type="InterPro" id="IPR016031">
    <property type="entry name" value="Trp_RNA-bd_attenuator-like_dom"/>
</dbReference>
<dbReference type="SUPFAM" id="SSF51219">
    <property type="entry name" value="TRAP-like"/>
    <property type="match status" value="1"/>
</dbReference>
<dbReference type="EMBL" id="BAAACF010000006">
    <property type="protein sequence ID" value="GAA0728961.1"/>
    <property type="molecule type" value="Genomic_DNA"/>
</dbReference>
<accession>A0ABP3UAY8</accession>
<evidence type="ECO:0000313" key="1">
    <source>
        <dbReference type="EMBL" id="GAA0728961.1"/>
    </source>
</evidence>
<dbReference type="Proteomes" id="UP001500339">
    <property type="component" value="Unassembled WGS sequence"/>
</dbReference>
<organism evidence="1 2">
    <name type="scientific">Clostridium malenominatum</name>
    <dbReference type="NCBI Taxonomy" id="1539"/>
    <lineage>
        <taxon>Bacteria</taxon>
        <taxon>Bacillati</taxon>
        <taxon>Bacillota</taxon>
        <taxon>Clostridia</taxon>
        <taxon>Eubacteriales</taxon>
        <taxon>Clostridiaceae</taxon>
        <taxon>Clostridium</taxon>
    </lineage>
</organism>
<dbReference type="PANTHER" id="PTHR38074:SF1">
    <property type="entry name" value="ALTERED INHERITANCE OF MITOCHONDRIA PROTEIN 24, MITOCHONDRIAL"/>
    <property type="match status" value="1"/>
</dbReference>
<dbReference type="PANTHER" id="PTHR38074">
    <property type="entry name" value="ALTERED INHERITANCE OF MITOCHONDRIA PROTEIN 24, MITOCHONDRIAL"/>
    <property type="match status" value="1"/>
</dbReference>
<keyword evidence="2" id="KW-1185">Reference proteome</keyword>
<dbReference type="Gene3D" id="3.60.160.10">
    <property type="entry name" value="Mitochondrial biogenesis AIM24"/>
    <property type="match status" value="1"/>
</dbReference>
<sequence length="270" mass="29540">MGRNSILKMEGDNVTFEVLEYDYLRGSRDIGSALGLFYMREANIKLKQVKVILNNASVKLEAGALHFLKGNIEMDSKVGGMLGLGKKLFTSKVTGETVFKPVYRGSGEIHLEPSFGHYDMIKLNNEEIIVDDGLFYACEDSIEVGAAMQKNLSSAMLGNEGLFQTRLKGRGIVVLELPVPQDEIIKYTLNNETLKVDGSFAILRKGSIEFTVEKSSKSLISSATSGEGFLNVFRGTGEVWLAPTQSIYRKLAISGLYGMTNPGGSSNTKE</sequence>
<dbReference type="InterPro" id="IPR036983">
    <property type="entry name" value="AIM24_sf"/>
</dbReference>
<protein>
    <submittedName>
        <fullName evidence="1">AIM24 family protein</fullName>
    </submittedName>
</protein>
<dbReference type="InterPro" id="IPR002838">
    <property type="entry name" value="AIM24"/>
</dbReference>
<dbReference type="Pfam" id="PF01987">
    <property type="entry name" value="AIM24"/>
    <property type="match status" value="1"/>
</dbReference>
<name>A0ABP3UAY8_9CLOT</name>
<evidence type="ECO:0000313" key="2">
    <source>
        <dbReference type="Proteomes" id="UP001500339"/>
    </source>
</evidence>
<reference evidence="2" key="1">
    <citation type="journal article" date="2019" name="Int. J. Syst. Evol. Microbiol.">
        <title>The Global Catalogue of Microorganisms (GCM) 10K type strain sequencing project: providing services to taxonomists for standard genome sequencing and annotation.</title>
        <authorList>
            <consortium name="The Broad Institute Genomics Platform"/>
            <consortium name="The Broad Institute Genome Sequencing Center for Infectious Disease"/>
            <person name="Wu L."/>
            <person name="Ma J."/>
        </authorList>
    </citation>
    <scope>NUCLEOTIDE SEQUENCE [LARGE SCALE GENOMIC DNA]</scope>
    <source>
        <strain evidence="2">JCM 1405</strain>
    </source>
</reference>
<gene>
    <name evidence="1" type="ORF">GCM10008905_28370</name>
</gene>